<gene>
    <name evidence="1" type="ORF">NOO_LOCUS9778</name>
</gene>
<accession>A0A182ENS5</accession>
<reference evidence="1 2" key="2">
    <citation type="submission" date="2018-08" db="EMBL/GenBank/DDBJ databases">
        <authorList>
            <person name="Laetsch R D."/>
            <person name="Stevens L."/>
            <person name="Kumar S."/>
            <person name="Blaxter L. M."/>
        </authorList>
    </citation>
    <scope>NUCLEOTIDE SEQUENCE [LARGE SCALE GENOMIC DNA]</scope>
</reference>
<dbReference type="STRING" id="42157.A0A182ENS5"/>
<evidence type="ECO:0000313" key="1">
    <source>
        <dbReference type="EMBL" id="VDM93429.1"/>
    </source>
</evidence>
<reference evidence="3" key="1">
    <citation type="submission" date="2016-06" db="UniProtKB">
        <authorList>
            <consortium name="WormBaseParasite"/>
        </authorList>
    </citation>
    <scope>IDENTIFICATION</scope>
</reference>
<dbReference type="AlphaFoldDB" id="A0A182ENS5"/>
<evidence type="ECO:0000313" key="3">
    <source>
        <dbReference type="WBParaSite" id="nOo.2.0.1.t09778-RA"/>
    </source>
</evidence>
<proteinExistence type="predicted"/>
<dbReference type="Proteomes" id="UP000271087">
    <property type="component" value="Unassembled WGS sequence"/>
</dbReference>
<evidence type="ECO:0000313" key="2">
    <source>
        <dbReference type="Proteomes" id="UP000271087"/>
    </source>
</evidence>
<dbReference type="PANTHER" id="PTHR10492">
    <property type="match status" value="1"/>
</dbReference>
<dbReference type="OrthoDB" id="272985at2759"/>
<keyword evidence="2" id="KW-1185">Reference proteome</keyword>
<dbReference type="WBParaSite" id="nOo.2.0.1.t09778-RA">
    <property type="protein sequence ID" value="nOo.2.0.1.t09778-RA"/>
    <property type="gene ID" value="nOo.2.0.1.g09778"/>
</dbReference>
<sequence length="261" mass="30131">MCRPERNDRNAVLHIDEIAQYQAGKYISSNEAVWRILSFTIHERNPAVVHLAVHLENGKRVYFTAANSPTTALVAFFTLCQNDPFAKTLLYSEVPSYYTWSASRKSFQRYKRREPVDGHLGIFKQTTIGRLYTVHLNQDEYFFLRMLLIVWDECTMAHKKSLEALDRSLSHLQVSRHYCEVDEAVNYMTEFLDSLDLPEMPPHVLQLKNDLETDCFSHGKLYVVCSRVGKPDNLYIYIDNETTNFIPASIVKLSILDVGGN</sequence>
<protein>
    <submittedName>
        <fullName evidence="3">DUF3800 domain-containing protein</fullName>
    </submittedName>
</protein>
<dbReference type="EMBL" id="UYRW01005030">
    <property type="protein sequence ID" value="VDM93429.1"/>
    <property type="molecule type" value="Genomic_DNA"/>
</dbReference>
<organism evidence="3">
    <name type="scientific">Onchocerca ochengi</name>
    <name type="common">Filarial nematode worm</name>
    <dbReference type="NCBI Taxonomy" id="42157"/>
    <lineage>
        <taxon>Eukaryota</taxon>
        <taxon>Metazoa</taxon>
        <taxon>Ecdysozoa</taxon>
        <taxon>Nematoda</taxon>
        <taxon>Chromadorea</taxon>
        <taxon>Rhabditida</taxon>
        <taxon>Spirurina</taxon>
        <taxon>Spiruromorpha</taxon>
        <taxon>Filarioidea</taxon>
        <taxon>Onchocercidae</taxon>
        <taxon>Onchocerca</taxon>
    </lineage>
</organism>
<name>A0A182ENS5_ONCOC</name>
<dbReference type="PANTHER" id="PTHR10492:SF57">
    <property type="entry name" value="ATP-DEPENDENT DNA HELICASE"/>
    <property type="match status" value="1"/>
</dbReference>